<dbReference type="EMBL" id="JACT01000005">
    <property type="protein sequence ID" value="KMS53395.1"/>
    <property type="molecule type" value="Genomic_DNA"/>
</dbReference>
<dbReference type="AlphaFoldDB" id="A0A0J8AEF7"/>
<evidence type="ECO:0000313" key="2">
    <source>
        <dbReference type="Proteomes" id="UP000052232"/>
    </source>
</evidence>
<sequence length="31" mass="3727">MPTSWRNWSKGLTRNCSFLEEFVGKKELPER</sequence>
<evidence type="ECO:0000313" key="1">
    <source>
        <dbReference type="EMBL" id="KMS53395.1"/>
    </source>
</evidence>
<accession>A0A0J8AEF7</accession>
<reference evidence="1 2" key="1">
    <citation type="journal article" date="2015" name="G3 (Bethesda)">
        <title>Insights into Ongoing Evolution of the Hexachlorocyclohexane Catabolic Pathway from Comparative Genomics of Ten Sphingomonadaceae Strains.</title>
        <authorList>
            <person name="Pearce S.L."/>
            <person name="Oakeshott J.G."/>
            <person name="Pandey G."/>
        </authorList>
    </citation>
    <scope>NUCLEOTIDE SEQUENCE [LARGE SCALE GENOMIC DNA]</scope>
    <source>
        <strain evidence="1 2">LL01</strain>
    </source>
</reference>
<keyword evidence="2" id="KW-1185">Reference proteome</keyword>
<dbReference type="Proteomes" id="UP000052232">
    <property type="component" value="Unassembled WGS sequence"/>
</dbReference>
<organism evidence="1 2">
    <name type="scientific">Sphingobium cupriresistens LL01</name>
    <dbReference type="NCBI Taxonomy" id="1420583"/>
    <lineage>
        <taxon>Bacteria</taxon>
        <taxon>Pseudomonadati</taxon>
        <taxon>Pseudomonadota</taxon>
        <taxon>Alphaproteobacteria</taxon>
        <taxon>Sphingomonadales</taxon>
        <taxon>Sphingomonadaceae</taxon>
        <taxon>Sphingobium</taxon>
    </lineage>
</organism>
<comment type="caution">
    <text evidence="1">The sequence shown here is derived from an EMBL/GenBank/DDBJ whole genome shotgun (WGS) entry which is preliminary data.</text>
</comment>
<dbReference type="PATRIC" id="fig|1420583.3.peg.3849"/>
<gene>
    <name evidence="1" type="ORF">V473_20195</name>
</gene>
<name>A0A0J8AEF7_9SPHN</name>
<proteinExistence type="predicted"/>
<protein>
    <submittedName>
        <fullName evidence="1">Uncharacterized protein</fullName>
    </submittedName>
</protein>